<name>A0AAD6XCN4_9AGAR</name>
<evidence type="ECO:0000256" key="1">
    <source>
        <dbReference type="SAM" id="SignalP"/>
    </source>
</evidence>
<proteinExistence type="predicted"/>
<reference evidence="2" key="1">
    <citation type="submission" date="2023-03" db="EMBL/GenBank/DDBJ databases">
        <title>Massive genome expansion in bonnet fungi (Mycena s.s.) driven by repeated elements and novel gene families across ecological guilds.</title>
        <authorList>
            <consortium name="Lawrence Berkeley National Laboratory"/>
            <person name="Harder C.B."/>
            <person name="Miyauchi S."/>
            <person name="Viragh M."/>
            <person name="Kuo A."/>
            <person name="Thoen E."/>
            <person name="Andreopoulos B."/>
            <person name="Lu D."/>
            <person name="Skrede I."/>
            <person name="Drula E."/>
            <person name="Henrissat B."/>
            <person name="Morin E."/>
            <person name="Kohler A."/>
            <person name="Barry K."/>
            <person name="LaButti K."/>
            <person name="Morin E."/>
            <person name="Salamov A."/>
            <person name="Lipzen A."/>
            <person name="Mereny Z."/>
            <person name="Hegedus B."/>
            <person name="Baldrian P."/>
            <person name="Stursova M."/>
            <person name="Weitz H."/>
            <person name="Taylor A."/>
            <person name="Grigoriev I.V."/>
            <person name="Nagy L.G."/>
            <person name="Martin F."/>
            <person name="Kauserud H."/>
        </authorList>
    </citation>
    <scope>NUCLEOTIDE SEQUENCE</scope>
    <source>
        <strain evidence="2">CBHHK200</strain>
    </source>
</reference>
<organism evidence="2 3">
    <name type="scientific">Mycena alexandri</name>
    <dbReference type="NCBI Taxonomy" id="1745969"/>
    <lineage>
        <taxon>Eukaryota</taxon>
        <taxon>Fungi</taxon>
        <taxon>Dikarya</taxon>
        <taxon>Basidiomycota</taxon>
        <taxon>Agaricomycotina</taxon>
        <taxon>Agaricomycetes</taxon>
        <taxon>Agaricomycetidae</taxon>
        <taxon>Agaricales</taxon>
        <taxon>Marasmiineae</taxon>
        <taxon>Mycenaceae</taxon>
        <taxon>Mycena</taxon>
    </lineage>
</organism>
<evidence type="ECO:0000313" key="2">
    <source>
        <dbReference type="EMBL" id="KAJ7043146.1"/>
    </source>
</evidence>
<feature type="signal peptide" evidence="1">
    <location>
        <begin position="1"/>
        <end position="24"/>
    </location>
</feature>
<dbReference type="CDD" id="cd00920">
    <property type="entry name" value="Cupredoxin"/>
    <property type="match status" value="2"/>
</dbReference>
<protein>
    <submittedName>
        <fullName evidence="2">Cupredoxin</fullName>
    </submittedName>
</protein>
<dbReference type="PANTHER" id="PTHR34883:SF4">
    <property type="entry name" value="CUPREDOXIN"/>
    <property type="match status" value="1"/>
</dbReference>
<accession>A0AAD6XCN4</accession>
<dbReference type="Gene3D" id="2.60.40.420">
    <property type="entry name" value="Cupredoxins - blue copper proteins"/>
    <property type="match status" value="2"/>
</dbReference>
<dbReference type="InterPro" id="IPR052953">
    <property type="entry name" value="Ser-rich/MCO-related"/>
</dbReference>
<dbReference type="InterPro" id="IPR008972">
    <property type="entry name" value="Cupredoxin"/>
</dbReference>
<dbReference type="EMBL" id="JARJCM010000010">
    <property type="protein sequence ID" value="KAJ7043146.1"/>
    <property type="molecule type" value="Genomic_DNA"/>
</dbReference>
<dbReference type="Proteomes" id="UP001218188">
    <property type="component" value="Unassembled WGS sequence"/>
</dbReference>
<sequence>MFSKFTTITAISCLSLAVIPVVRSATINVTVGGTGVIAYTPNFVQANVGDVVQFIFQQKNHTITQSTLASPCSPKPDGFDSGFIPVAANVTNDFPLAQLTVTDTNPIWVYCRQTGHCSQGMVFAVNPGDNMAAFQAAATASGGSAASSAPAAAASGVVTVTATVTVGGQAVTTTYASSPSSASSTAVSSDHVVIVGGTAGLVYSPSNITAQPGDTVTFQFHSKNHTATQSSFASPCRKLSLTSTTGQTGFDSGFMAVDANATQFPTYTIQINDTQPIWVYCRQLTHCGLGMTFSVNAVEPNSFAAFQAKAIQLNGTTNGTAIGSASTNGALLPVRSAAAMMALLGVVVGLVL</sequence>
<dbReference type="SUPFAM" id="SSF49503">
    <property type="entry name" value="Cupredoxins"/>
    <property type="match status" value="2"/>
</dbReference>
<dbReference type="PANTHER" id="PTHR34883">
    <property type="entry name" value="SERINE-RICH PROTEIN, PUTATIVE-RELATED-RELATED"/>
    <property type="match status" value="1"/>
</dbReference>
<keyword evidence="3" id="KW-1185">Reference proteome</keyword>
<gene>
    <name evidence="2" type="ORF">C8F04DRAFT_1389993</name>
</gene>
<evidence type="ECO:0000313" key="3">
    <source>
        <dbReference type="Proteomes" id="UP001218188"/>
    </source>
</evidence>
<keyword evidence="1" id="KW-0732">Signal</keyword>
<comment type="caution">
    <text evidence="2">The sequence shown here is derived from an EMBL/GenBank/DDBJ whole genome shotgun (WGS) entry which is preliminary data.</text>
</comment>
<feature type="chain" id="PRO_5042215392" evidence="1">
    <location>
        <begin position="25"/>
        <end position="352"/>
    </location>
</feature>
<dbReference type="AlphaFoldDB" id="A0AAD6XCN4"/>